<feature type="domain" description="Peptidase S9 prolyl oligopeptidase catalytic" evidence="2">
    <location>
        <begin position="699"/>
        <end position="870"/>
    </location>
</feature>
<dbReference type="SUPFAM" id="SSF53474">
    <property type="entry name" value="alpha/beta-Hydrolases"/>
    <property type="match status" value="1"/>
</dbReference>
<dbReference type="Gene3D" id="2.120.10.30">
    <property type="entry name" value="TolB, C-terminal domain"/>
    <property type="match status" value="1"/>
</dbReference>
<name>A0A1J7CFM6_FLAJO</name>
<dbReference type="SUPFAM" id="SSF82171">
    <property type="entry name" value="DPP6 N-terminal domain-like"/>
    <property type="match status" value="1"/>
</dbReference>
<keyword evidence="1" id="KW-0378">Hydrolase</keyword>
<dbReference type="AlphaFoldDB" id="A0A1J7CFM6"/>
<dbReference type="InterPro" id="IPR001375">
    <property type="entry name" value="Peptidase_S9_cat"/>
</dbReference>
<evidence type="ECO:0000313" key="4">
    <source>
        <dbReference type="Proteomes" id="UP000182826"/>
    </source>
</evidence>
<dbReference type="PANTHER" id="PTHR42776">
    <property type="entry name" value="SERINE PEPTIDASE S9 FAMILY MEMBER"/>
    <property type="match status" value="1"/>
</dbReference>
<dbReference type="Pfam" id="PF00326">
    <property type="entry name" value="Peptidase_S9"/>
    <property type="match status" value="1"/>
</dbReference>
<dbReference type="PANTHER" id="PTHR42776:SF4">
    <property type="entry name" value="ACYLAMINO-ACID-RELEASING ENZYME"/>
    <property type="match status" value="1"/>
</dbReference>
<evidence type="ECO:0000256" key="1">
    <source>
        <dbReference type="ARBA" id="ARBA00022801"/>
    </source>
</evidence>
<dbReference type="EMBL" id="MLFK01000010">
    <property type="protein sequence ID" value="OIV40348.1"/>
    <property type="molecule type" value="Genomic_DNA"/>
</dbReference>
<dbReference type="Proteomes" id="UP000182826">
    <property type="component" value="Unassembled WGS sequence"/>
</dbReference>
<evidence type="ECO:0000259" key="2">
    <source>
        <dbReference type="Pfam" id="PF00326"/>
    </source>
</evidence>
<sequence>MNFTDINRYRITRFRTLSLIFFILPLVTCPVSGQEVQKRKLTADDYKLWGYLKPDQNSPNGEWLSYAVQYENGADTLYVSNIYKSMRYTFPAATKSIFTADNLFVCTDKSGLHVLDPKTGKKEIIPHITDYTYSVAANLLIANIKEADLTSTLLIKKPLGDKKTAFKNTSGFALAPDGLKLIYSTSEQGKNAVFLTNLFAVNASKCIAENQTSVFSSLTWQKESKAVAFFSKSNTGNAEALHFYTLKNDKLFSFNPDNYSDQTQKTAIADAPLFPVTISNDLKSVFFAVRKNNSSAVSAQDSKVEIWNTNDKWVYTQEKEFGRFESTPKLVLWEPEKGTLTRITTEELSAGMLTADLRYAVLSDPKQYEPQFDFEGPRDYYIMNLTTGKKELFLKRMSASFSGMYSSPEGKYISYFKNKDWFVYDIKRRIHTNVTEKSGVPFYGKVHLLESDQPFGNPGWSIGDKEILLYDEFDIWAVKPDGSSSKRLTRGREAKIKYRLPSELPRNKRLLYGSPLNGTYNLDRELYLSAAGDDGKTGYWRWNKNSAEKPLFYGDAFFDKFSSNSKSNTFFCMEQRFDLPPRIIMKTPSRENITIIESNPQQKNFNWGTSRLVRFQNSKKQDLKGVLYYPAGYDPQKKYPMIVYIYEIQSHTLHYYSNPTLHNEPGFNPAVFTAEGYAVFKPDIIHENENAGPSALDCVTSGTNKIIELGIADPDKIALMGHSFGGYESSFIINHTNLFATAVASGAIVDLTSRFLTFGVNMRRPDMWRFTHGGWRMGSKTPFSHRSDFDRNSPLESVTNLKIPLLLWCGKEDTQVNPNQSMEYYLALRRLGKKCIFLQYPGEDHTLLNPANQEDLCRRLLQWFDYYLKENKNADWIAKGTS</sequence>
<dbReference type="OrthoDB" id="9812921at2"/>
<evidence type="ECO:0000313" key="3">
    <source>
        <dbReference type="EMBL" id="OIV40348.1"/>
    </source>
</evidence>
<comment type="caution">
    <text evidence="3">The sequence shown here is derived from an EMBL/GenBank/DDBJ whole genome shotgun (WGS) entry which is preliminary data.</text>
</comment>
<reference evidence="3 4" key="1">
    <citation type="submission" date="2016-10" db="EMBL/GenBank/DDBJ databases">
        <title>Draft Genome Sequence of Rhizobacteria Flavobacterium johnsoniae CI04.</title>
        <authorList>
            <person name="Bravo J.I."/>
            <person name="Lozano G.L."/>
            <person name="Handelsman J."/>
        </authorList>
    </citation>
    <scope>NUCLEOTIDE SEQUENCE [LARGE SCALE GENOMIC DNA]</scope>
    <source>
        <strain evidence="3 4">CI04</strain>
    </source>
</reference>
<keyword evidence="4" id="KW-1185">Reference proteome</keyword>
<protein>
    <recommendedName>
        <fullName evidence="2">Peptidase S9 prolyl oligopeptidase catalytic domain-containing protein</fullName>
    </recommendedName>
</protein>
<dbReference type="GO" id="GO:0006508">
    <property type="term" value="P:proteolysis"/>
    <property type="evidence" value="ECO:0007669"/>
    <property type="project" value="InterPro"/>
</dbReference>
<dbReference type="InterPro" id="IPR029058">
    <property type="entry name" value="AB_hydrolase_fold"/>
</dbReference>
<dbReference type="Gene3D" id="3.40.50.1820">
    <property type="entry name" value="alpha/beta hydrolase"/>
    <property type="match status" value="1"/>
</dbReference>
<dbReference type="RefSeq" id="WP_071638472.1">
    <property type="nucleotide sequence ID" value="NZ_MLFK01000010.1"/>
</dbReference>
<dbReference type="InterPro" id="IPR011042">
    <property type="entry name" value="6-blade_b-propeller_TolB-like"/>
</dbReference>
<gene>
    <name evidence="3" type="ORF">BKM63_20645</name>
</gene>
<organism evidence="3 4">
    <name type="scientific">Flavobacterium johnsoniae</name>
    <name type="common">Cytophaga johnsonae</name>
    <dbReference type="NCBI Taxonomy" id="986"/>
    <lineage>
        <taxon>Bacteria</taxon>
        <taxon>Pseudomonadati</taxon>
        <taxon>Bacteroidota</taxon>
        <taxon>Flavobacteriia</taxon>
        <taxon>Flavobacteriales</taxon>
        <taxon>Flavobacteriaceae</taxon>
        <taxon>Flavobacterium</taxon>
    </lineage>
</organism>
<accession>A0A1J7CFM6</accession>
<dbReference type="GO" id="GO:0004252">
    <property type="term" value="F:serine-type endopeptidase activity"/>
    <property type="evidence" value="ECO:0007669"/>
    <property type="project" value="TreeGrafter"/>
</dbReference>
<proteinExistence type="predicted"/>